<protein>
    <submittedName>
        <fullName evidence="2">Uncharacterized protein</fullName>
    </submittedName>
</protein>
<proteinExistence type="predicted"/>
<dbReference type="Proteomes" id="UP001417504">
    <property type="component" value="Unassembled WGS sequence"/>
</dbReference>
<feature type="region of interest" description="Disordered" evidence="1">
    <location>
        <begin position="1"/>
        <end position="40"/>
    </location>
</feature>
<gene>
    <name evidence="2" type="ORF">Sjap_022054</name>
</gene>
<evidence type="ECO:0000256" key="1">
    <source>
        <dbReference type="SAM" id="MobiDB-lite"/>
    </source>
</evidence>
<dbReference type="AlphaFoldDB" id="A0AAP0ETH4"/>
<dbReference type="EMBL" id="JBBNAE010000009">
    <property type="protein sequence ID" value="KAK9096557.1"/>
    <property type="molecule type" value="Genomic_DNA"/>
</dbReference>
<feature type="compositionally biased region" description="Low complexity" evidence="1">
    <location>
        <begin position="14"/>
        <end position="40"/>
    </location>
</feature>
<evidence type="ECO:0000313" key="3">
    <source>
        <dbReference type="Proteomes" id="UP001417504"/>
    </source>
</evidence>
<organism evidence="2 3">
    <name type="scientific">Stephania japonica</name>
    <dbReference type="NCBI Taxonomy" id="461633"/>
    <lineage>
        <taxon>Eukaryota</taxon>
        <taxon>Viridiplantae</taxon>
        <taxon>Streptophyta</taxon>
        <taxon>Embryophyta</taxon>
        <taxon>Tracheophyta</taxon>
        <taxon>Spermatophyta</taxon>
        <taxon>Magnoliopsida</taxon>
        <taxon>Ranunculales</taxon>
        <taxon>Menispermaceae</taxon>
        <taxon>Menispermoideae</taxon>
        <taxon>Cissampelideae</taxon>
        <taxon>Stephania</taxon>
    </lineage>
</organism>
<comment type="caution">
    <text evidence="2">The sequence shown here is derived from an EMBL/GenBank/DDBJ whole genome shotgun (WGS) entry which is preliminary data.</text>
</comment>
<evidence type="ECO:0000313" key="2">
    <source>
        <dbReference type="EMBL" id="KAK9096557.1"/>
    </source>
</evidence>
<reference evidence="2 3" key="1">
    <citation type="submission" date="2024-01" db="EMBL/GenBank/DDBJ databases">
        <title>Genome assemblies of Stephania.</title>
        <authorList>
            <person name="Yang L."/>
        </authorList>
    </citation>
    <scope>NUCLEOTIDE SEQUENCE [LARGE SCALE GENOMIC DNA]</scope>
    <source>
        <strain evidence="2">QJT</strain>
        <tissue evidence="2">Leaf</tissue>
    </source>
</reference>
<name>A0AAP0ETH4_9MAGN</name>
<sequence>MASAMAELLTTNHNNNRANTSKINNNNSCNSPRPQYLDSPSLSSRHLLLTRSIEEGGLGEELTQMPFQYYLLLNNLNTLYEDRLYCTHEEEVASISEEVMVDGDANIDDKEMVDGDANIDDEEMVDANIDDEEMVDANIDNEDEEMVDANIDDEEIVEHET</sequence>
<keyword evidence="3" id="KW-1185">Reference proteome</keyword>
<accession>A0AAP0ETH4</accession>